<dbReference type="AlphaFoldDB" id="A0A7C2PK56"/>
<comment type="caution">
    <text evidence="1">The sequence shown here is derived from an EMBL/GenBank/DDBJ whole genome shotgun (WGS) entry which is preliminary data.</text>
</comment>
<accession>A0A7C2PK56</accession>
<dbReference type="GO" id="GO:0016301">
    <property type="term" value="F:kinase activity"/>
    <property type="evidence" value="ECO:0007669"/>
    <property type="project" value="UniProtKB-KW"/>
</dbReference>
<keyword evidence="1" id="KW-0418">Kinase</keyword>
<dbReference type="EMBL" id="DTDJ01000043">
    <property type="protein sequence ID" value="HGL17894.1"/>
    <property type="molecule type" value="Genomic_DNA"/>
</dbReference>
<reference evidence="1" key="1">
    <citation type="journal article" date="2020" name="mSystems">
        <title>Genome- and Community-Level Interaction Insights into Carbon Utilization and Element Cycling Functions of Hydrothermarchaeota in Hydrothermal Sediment.</title>
        <authorList>
            <person name="Zhou Z."/>
            <person name="Liu Y."/>
            <person name="Xu W."/>
            <person name="Pan J."/>
            <person name="Luo Z.H."/>
            <person name="Li M."/>
        </authorList>
    </citation>
    <scope>NUCLEOTIDE SEQUENCE [LARGE SCALE GENOMIC DNA]</scope>
    <source>
        <strain evidence="1">SpSt-34</strain>
        <strain evidence="2">SpSt-69</strain>
    </source>
</reference>
<keyword evidence="1" id="KW-0808">Transferase</keyword>
<dbReference type="Gene3D" id="3.40.1390.20">
    <property type="entry name" value="HprK N-terminal domain-like"/>
    <property type="match status" value="1"/>
</dbReference>
<gene>
    <name evidence="1" type="ORF">ENQ77_03260</name>
    <name evidence="2" type="ORF">ENU66_06180</name>
    <name evidence="3" type="ORF">ENU66_06785</name>
</gene>
<dbReference type="InterPro" id="IPR028979">
    <property type="entry name" value="Ser_kin/Pase_Hpr-like_N_sf"/>
</dbReference>
<evidence type="ECO:0000313" key="3">
    <source>
        <dbReference type="EMBL" id="HGL18013.1"/>
    </source>
</evidence>
<dbReference type="EMBL" id="DSOL01000093">
    <property type="protein sequence ID" value="HEN27679.1"/>
    <property type="molecule type" value="Genomic_DNA"/>
</dbReference>
<protein>
    <submittedName>
        <fullName evidence="1">Serine kinase</fullName>
    </submittedName>
</protein>
<evidence type="ECO:0000313" key="2">
    <source>
        <dbReference type="EMBL" id="HGL17894.1"/>
    </source>
</evidence>
<dbReference type="EMBL" id="DTDJ01000043">
    <property type="protein sequence ID" value="HGL18013.1"/>
    <property type="molecule type" value="Genomic_DNA"/>
</dbReference>
<sequence length="117" mass="12943">MKLSEVVKVMGLKIFNPEVEGWEMIEVSWGYASDLLSDVIAGLSKDELWVTIQRHLNVVAVAKLKDGAGIVITKGIIPDDATIKKATEEGVVLLGTEMNTFEFCGKLYNLLKYGEIR</sequence>
<organism evidence="1">
    <name type="scientific">candidate division WOR-3 bacterium</name>
    <dbReference type="NCBI Taxonomy" id="2052148"/>
    <lineage>
        <taxon>Bacteria</taxon>
        <taxon>Bacteria division WOR-3</taxon>
    </lineage>
</organism>
<name>A0A7C2PK56_UNCW3</name>
<dbReference type="SUPFAM" id="SSF75138">
    <property type="entry name" value="HprK N-terminal domain-like"/>
    <property type="match status" value="1"/>
</dbReference>
<evidence type="ECO:0000313" key="1">
    <source>
        <dbReference type="EMBL" id="HEN27679.1"/>
    </source>
</evidence>
<proteinExistence type="predicted"/>